<dbReference type="OrthoDB" id="429932at2759"/>
<dbReference type="GO" id="GO:0032300">
    <property type="term" value="C:mismatch repair complex"/>
    <property type="evidence" value="ECO:0007669"/>
    <property type="project" value="InterPro"/>
</dbReference>
<dbReference type="AlphaFoldDB" id="A0A6S7GCF3"/>
<keyword evidence="5" id="KW-1185">Reference proteome</keyword>
<evidence type="ECO:0000256" key="3">
    <source>
        <dbReference type="SAM" id="MobiDB-lite"/>
    </source>
</evidence>
<dbReference type="Proteomes" id="UP001152795">
    <property type="component" value="Unassembled WGS sequence"/>
</dbReference>
<dbReference type="GO" id="GO:0016887">
    <property type="term" value="F:ATP hydrolysis activity"/>
    <property type="evidence" value="ECO:0007669"/>
    <property type="project" value="InterPro"/>
</dbReference>
<reference evidence="4" key="1">
    <citation type="submission" date="2020-04" db="EMBL/GenBank/DDBJ databases">
        <authorList>
            <person name="Alioto T."/>
            <person name="Alioto T."/>
            <person name="Gomez Garrido J."/>
        </authorList>
    </citation>
    <scope>NUCLEOTIDE SEQUENCE</scope>
    <source>
        <strain evidence="4">A484AB</strain>
    </source>
</reference>
<dbReference type="PANTHER" id="PTHR10073">
    <property type="entry name" value="DNA MISMATCH REPAIR PROTEIN MLH, PMS, MUTL"/>
    <property type="match status" value="1"/>
</dbReference>
<feature type="compositionally biased region" description="Polar residues" evidence="3">
    <location>
        <begin position="683"/>
        <end position="717"/>
    </location>
</feature>
<dbReference type="InterPro" id="IPR037198">
    <property type="entry name" value="MutL_C_sf"/>
</dbReference>
<dbReference type="InterPro" id="IPR036890">
    <property type="entry name" value="HATPase_C_sf"/>
</dbReference>
<dbReference type="InterPro" id="IPR038973">
    <property type="entry name" value="MutL/Mlh/Pms-like"/>
</dbReference>
<dbReference type="Pfam" id="PF13589">
    <property type="entry name" value="HATPase_c_3"/>
    <property type="match status" value="1"/>
</dbReference>
<protein>
    <submittedName>
        <fullName evidence="4">DNA mismatch repair Mlh3-like</fullName>
    </submittedName>
</protein>
<dbReference type="SUPFAM" id="SSF118116">
    <property type="entry name" value="DNA mismatch repair protein MutL"/>
    <property type="match status" value="1"/>
</dbReference>
<dbReference type="InterPro" id="IPR013507">
    <property type="entry name" value="DNA_mismatch_S5_2-like"/>
</dbReference>
<dbReference type="InterPro" id="IPR042120">
    <property type="entry name" value="MutL_C_dimsub"/>
</dbReference>
<dbReference type="Gene3D" id="3.30.1540.20">
    <property type="entry name" value="MutL, C-terminal domain, dimerisation subdomain"/>
    <property type="match status" value="1"/>
</dbReference>
<proteinExistence type="inferred from homology"/>
<dbReference type="Pfam" id="PF08676">
    <property type="entry name" value="MutL_C"/>
    <property type="match status" value="1"/>
</dbReference>
<dbReference type="EMBL" id="CACRXK020001382">
    <property type="protein sequence ID" value="CAB3988793.1"/>
    <property type="molecule type" value="Genomic_DNA"/>
</dbReference>
<dbReference type="SUPFAM" id="SSF54211">
    <property type="entry name" value="Ribosomal protein S5 domain 2-like"/>
    <property type="match status" value="1"/>
</dbReference>
<name>A0A6S7GCF3_PARCT</name>
<dbReference type="SUPFAM" id="SSF55874">
    <property type="entry name" value="ATPase domain of HSP90 chaperone/DNA topoisomerase II/histidine kinase"/>
    <property type="match status" value="1"/>
</dbReference>
<evidence type="ECO:0000256" key="1">
    <source>
        <dbReference type="ARBA" id="ARBA00006082"/>
    </source>
</evidence>
<dbReference type="GO" id="GO:0006298">
    <property type="term" value="P:mismatch repair"/>
    <property type="evidence" value="ECO:0007669"/>
    <property type="project" value="InterPro"/>
</dbReference>
<sequence>MIQRLGSDVISELRSGVALSSLSQCVEELVLNSIDAGSSSITVDADISTISLEVSDNGTGVRESDLKNVGQRYFTGKCHSLEDLKNAASYGFRGEALASLGKICQKIEMVSRHKASSRTFCKLVKKGRDMGVYESTGLRPRHGMTVKAYGVFDTLPVRQKLISEKVDLEQIRRRVLGVALMNPGVSILVRNKENGTSLLQTHACASTLSVVSQVFGCSKSKAFKPVSQTCGVHTITGYVSLEGFPNRNFQFFYVNKRLVLKTRLHNVAHHILARAITGLTMVDYESTNPDEGLCSPKKHDKYASFVLNIECPYNIYDITFDPKKTLVEFQNWDEPIICLKECLNDFLKREGIFNKDLFNIQSNSQESCPSLSQEFDSVKLNSEVGVEYPNVTKRPIKASDLRRSLYSSTAKRKRNGNAAYNVGIMSSNSDSGLEHTCNSNESSYVASEKDIDGKWKTEELGLSQDCSVSSDEFSTTSKEGISPHSDSGVTVLNKLEMSSKRSIIAKLQRYSTGIPRSSNVSPSESNCTFSSSASSCNEWLPRKIEGTLNMKLESVNSHDGKRKCLGVSQEGEEVNEMGDVRSKRKFNAPKQPNDSRTPVDVQEFENIKTKESTRNYIEDSFRKEAIDCQHVSRRSDPELVDLQTNSNVPCFISDGSPTMVTDHSRMVNARITTNTKDEPLVKNSRNFGSQTTNRNITCSTTEHGSRAKASSTTNTKNQQAIKDSIIVDSQTRNCIPVISSNMLTDHSLMVKADTVDANTSTDVTDNTNDKQPMKDSDWLFQHNPHDGRPVYINLRTGNTTMIIPHSKPEPLRPLHGKSNDSTKETESTKLLPFRKFVPHLSHNFTPWLPRSVSPSVSRGEDKQSSEIGDMLDQWVNPVFERNETLVADASFTDGSKTSLKLHCATQPFKFTKDCFNKMKVISQVDNKFILCYYQGDEHNFLVVVDQHAAHERVRLETFTKDLYTNSQVPGNKMVMKSSPLTTPCELIMSDHDVHLMQAFRIQLQQVGITFVDPLSSDTLSSVRIKTVPSVFLAREFSDNGDKLRTEIKNCIEDLIKEQIEVMLSTKGAPTTALPKAITKVLNSQACHGAIRFGDSLSTEECVNLMTSLSTCDLPFQCAHGRPSMIPLINTTLIRNGLSQKVASLPRISRIKEQIKGKFV</sequence>
<dbReference type="GO" id="GO:0005524">
    <property type="term" value="F:ATP binding"/>
    <property type="evidence" value="ECO:0007669"/>
    <property type="project" value="InterPro"/>
</dbReference>
<dbReference type="Gene3D" id="3.30.1370.100">
    <property type="entry name" value="MutL, C-terminal domain, regulatory subdomain"/>
    <property type="match status" value="1"/>
</dbReference>
<dbReference type="PANTHER" id="PTHR10073:SF47">
    <property type="entry name" value="DNA MISMATCH REPAIR PROTEIN MLH3"/>
    <property type="match status" value="1"/>
</dbReference>
<evidence type="ECO:0000313" key="4">
    <source>
        <dbReference type="EMBL" id="CAB3988793.1"/>
    </source>
</evidence>
<comment type="caution">
    <text evidence="4">The sequence shown here is derived from an EMBL/GenBank/DDBJ whole genome shotgun (WGS) entry which is preliminary data.</text>
</comment>
<keyword evidence="2" id="KW-0227">DNA damage</keyword>
<dbReference type="Gene3D" id="3.30.565.10">
    <property type="entry name" value="Histidine kinase-like ATPase, C-terminal domain"/>
    <property type="match status" value="1"/>
</dbReference>
<comment type="similarity">
    <text evidence="1">Belongs to the DNA mismatch repair MutL/HexB family.</text>
</comment>
<dbReference type="GO" id="GO:0140664">
    <property type="term" value="F:ATP-dependent DNA damage sensor activity"/>
    <property type="evidence" value="ECO:0007669"/>
    <property type="project" value="InterPro"/>
</dbReference>
<dbReference type="InterPro" id="IPR014762">
    <property type="entry name" value="DNA_mismatch_repair_CS"/>
</dbReference>
<dbReference type="InterPro" id="IPR042121">
    <property type="entry name" value="MutL_C_regsub"/>
</dbReference>
<dbReference type="SMART" id="SM00853">
    <property type="entry name" value="MutL_C"/>
    <property type="match status" value="1"/>
</dbReference>
<dbReference type="InterPro" id="IPR020568">
    <property type="entry name" value="Ribosomal_Su5_D2-typ_SF"/>
</dbReference>
<feature type="region of interest" description="Disordered" evidence="3">
    <location>
        <begin position="679"/>
        <end position="717"/>
    </location>
</feature>
<dbReference type="GO" id="GO:0030983">
    <property type="term" value="F:mismatched DNA binding"/>
    <property type="evidence" value="ECO:0007669"/>
    <property type="project" value="InterPro"/>
</dbReference>
<feature type="compositionally biased region" description="Basic and acidic residues" evidence="3">
    <location>
        <begin position="806"/>
        <end position="826"/>
    </location>
</feature>
<dbReference type="InterPro" id="IPR014790">
    <property type="entry name" value="MutL_C"/>
</dbReference>
<accession>A0A6S7GCF3</accession>
<dbReference type="SMART" id="SM01340">
    <property type="entry name" value="DNA_mis_repair"/>
    <property type="match status" value="1"/>
</dbReference>
<evidence type="ECO:0000256" key="2">
    <source>
        <dbReference type="ARBA" id="ARBA00022763"/>
    </source>
</evidence>
<evidence type="ECO:0000313" key="5">
    <source>
        <dbReference type="Proteomes" id="UP001152795"/>
    </source>
</evidence>
<feature type="region of interest" description="Disordered" evidence="3">
    <location>
        <begin position="803"/>
        <end position="826"/>
    </location>
</feature>
<dbReference type="InterPro" id="IPR014721">
    <property type="entry name" value="Ribsml_uS5_D2-typ_fold_subgr"/>
</dbReference>
<dbReference type="Gene3D" id="3.30.230.10">
    <property type="match status" value="1"/>
</dbReference>
<feature type="region of interest" description="Disordered" evidence="3">
    <location>
        <begin position="568"/>
        <end position="598"/>
    </location>
</feature>
<organism evidence="4 5">
    <name type="scientific">Paramuricea clavata</name>
    <name type="common">Red gorgonian</name>
    <name type="synonym">Violescent sea-whip</name>
    <dbReference type="NCBI Taxonomy" id="317549"/>
    <lineage>
        <taxon>Eukaryota</taxon>
        <taxon>Metazoa</taxon>
        <taxon>Cnidaria</taxon>
        <taxon>Anthozoa</taxon>
        <taxon>Octocorallia</taxon>
        <taxon>Malacalcyonacea</taxon>
        <taxon>Plexauridae</taxon>
        <taxon>Paramuricea</taxon>
    </lineage>
</organism>
<gene>
    <name evidence="4" type="ORF">PACLA_8A015265</name>
</gene>
<dbReference type="PROSITE" id="PS00058">
    <property type="entry name" value="DNA_MISMATCH_REPAIR_1"/>
    <property type="match status" value="1"/>
</dbReference>